<protein>
    <submittedName>
        <fullName evidence="2">Uncharacterized protein</fullName>
    </submittedName>
</protein>
<accession>A0A139H1H6</accession>
<evidence type="ECO:0000313" key="3">
    <source>
        <dbReference type="Proteomes" id="UP000070133"/>
    </source>
</evidence>
<dbReference type="EMBL" id="LFZN01000181">
    <property type="protein sequence ID" value="KXS96262.1"/>
    <property type="molecule type" value="Genomic_DNA"/>
</dbReference>
<keyword evidence="3" id="KW-1185">Reference proteome</keyword>
<feature type="region of interest" description="Disordered" evidence="1">
    <location>
        <begin position="1"/>
        <end position="31"/>
    </location>
</feature>
<dbReference type="AlphaFoldDB" id="A0A139H1H6"/>
<sequence>MAPKAQFPGQLTLPSAVGRKKHRRRDEGSLEAETVVRKEILPSLQATLANLPHLRFQDPYGVIEQLNFKDPGSVSQWYFTSELDSRSSGRQPTSSNEGY</sequence>
<proteinExistence type="predicted"/>
<reference evidence="2 3" key="1">
    <citation type="submission" date="2015-07" db="EMBL/GenBank/DDBJ databases">
        <title>Comparative genomics of the Sigatoka disease complex on banana suggests a link between parallel evolutionary changes in Pseudocercospora fijiensis and Pseudocercospora eumusae and increased virulence on the banana host.</title>
        <authorList>
            <person name="Chang T.-C."/>
            <person name="Salvucci A."/>
            <person name="Crous P.W."/>
            <person name="Stergiopoulos I."/>
        </authorList>
    </citation>
    <scope>NUCLEOTIDE SEQUENCE [LARGE SCALE GENOMIC DNA]</scope>
    <source>
        <strain evidence="2 3">CBS 114824</strain>
    </source>
</reference>
<evidence type="ECO:0000256" key="1">
    <source>
        <dbReference type="SAM" id="MobiDB-lite"/>
    </source>
</evidence>
<dbReference type="Proteomes" id="UP000070133">
    <property type="component" value="Unassembled WGS sequence"/>
</dbReference>
<comment type="caution">
    <text evidence="2">The sequence shown here is derived from an EMBL/GenBank/DDBJ whole genome shotgun (WGS) entry which is preliminary data.</text>
</comment>
<evidence type="ECO:0000313" key="2">
    <source>
        <dbReference type="EMBL" id="KXS96262.1"/>
    </source>
</evidence>
<gene>
    <name evidence="2" type="ORF">AC578_5492</name>
</gene>
<name>A0A139H1H6_9PEZI</name>
<organism evidence="2 3">
    <name type="scientific">Pseudocercospora eumusae</name>
    <dbReference type="NCBI Taxonomy" id="321146"/>
    <lineage>
        <taxon>Eukaryota</taxon>
        <taxon>Fungi</taxon>
        <taxon>Dikarya</taxon>
        <taxon>Ascomycota</taxon>
        <taxon>Pezizomycotina</taxon>
        <taxon>Dothideomycetes</taxon>
        <taxon>Dothideomycetidae</taxon>
        <taxon>Mycosphaerellales</taxon>
        <taxon>Mycosphaerellaceae</taxon>
        <taxon>Pseudocercospora</taxon>
    </lineage>
</organism>